<organism evidence="1 2">
    <name type="scientific">Potamilus streckersoni</name>
    <dbReference type="NCBI Taxonomy" id="2493646"/>
    <lineage>
        <taxon>Eukaryota</taxon>
        <taxon>Metazoa</taxon>
        <taxon>Spiralia</taxon>
        <taxon>Lophotrochozoa</taxon>
        <taxon>Mollusca</taxon>
        <taxon>Bivalvia</taxon>
        <taxon>Autobranchia</taxon>
        <taxon>Heteroconchia</taxon>
        <taxon>Palaeoheterodonta</taxon>
        <taxon>Unionida</taxon>
        <taxon>Unionoidea</taxon>
        <taxon>Unionidae</taxon>
        <taxon>Ambleminae</taxon>
        <taxon>Lampsilini</taxon>
        <taxon>Potamilus</taxon>
    </lineage>
</organism>
<reference evidence="1" key="3">
    <citation type="submission" date="2023-05" db="EMBL/GenBank/DDBJ databases">
        <authorList>
            <person name="Smith C.H."/>
        </authorList>
    </citation>
    <scope>NUCLEOTIDE SEQUENCE</scope>
    <source>
        <strain evidence="1">CHS0354</strain>
        <tissue evidence="1">Mantle</tissue>
    </source>
</reference>
<dbReference type="AlphaFoldDB" id="A0AAE0VQG4"/>
<reference evidence="1" key="1">
    <citation type="journal article" date="2021" name="Genome Biol. Evol.">
        <title>A High-Quality Reference Genome for a Parasitic Bivalve with Doubly Uniparental Inheritance (Bivalvia: Unionida).</title>
        <authorList>
            <person name="Smith C.H."/>
        </authorList>
    </citation>
    <scope>NUCLEOTIDE SEQUENCE</scope>
    <source>
        <strain evidence="1">CHS0354</strain>
    </source>
</reference>
<reference evidence="1" key="2">
    <citation type="journal article" date="2021" name="Genome Biol. Evol.">
        <title>Developing a high-quality reference genome for a parasitic bivalve with doubly uniparental inheritance (Bivalvia: Unionida).</title>
        <authorList>
            <person name="Smith C.H."/>
        </authorList>
    </citation>
    <scope>NUCLEOTIDE SEQUENCE</scope>
    <source>
        <strain evidence="1">CHS0354</strain>
        <tissue evidence="1">Mantle</tissue>
    </source>
</reference>
<protein>
    <submittedName>
        <fullName evidence="1">Uncharacterized protein</fullName>
    </submittedName>
</protein>
<name>A0AAE0VQG4_9BIVA</name>
<dbReference type="EMBL" id="JAEAOA010001222">
    <property type="protein sequence ID" value="KAK3586813.1"/>
    <property type="molecule type" value="Genomic_DNA"/>
</dbReference>
<proteinExistence type="predicted"/>
<sequence>MLAVKVTLMEEDQEISGSSIIFGGKGVAGYDLQCTGVPIGGSSTVLQAKLQVGKSQDLAIISHFTDLTPALEQGRMETAALFYAFHFVGYDDITLNCTVFACRNEDATCQIPVHAVHKRAVNQGSSPRTEYAEAQIRFVDELLPHIIGTLFKKEYTRMSKGMGWGEGVDLYDTNLTLKKQFKKTINAKNPYDIVTSLTRQKGGMIVHVG</sequence>
<keyword evidence="2" id="KW-1185">Reference proteome</keyword>
<gene>
    <name evidence="1" type="ORF">CHS0354_020024</name>
</gene>
<evidence type="ECO:0000313" key="1">
    <source>
        <dbReference type="EMBL" id="KAK3586813.1"/>
    </source>
</evidence>
<comment type="caution">
    <text evidence="1">The sequence shown here is derived from an EMBL/GenBank/DDBJ whole genome shotgun (WGS) entry which is preliminary data.</text>
</comment>
<dbReference type="Proteomes" id="UP001195483">
    <property type="component" value="Unassembled WGS sequence"/>
</dbReference>
<evidence type="ECO:0000313" key="2">
    <source>
        <dbReference type="Proteomes" id="UP001195483"/>
    </source>
</evidence>
<accession>A0AAE0VQG4</accession>